<dbReference type="Proteomes" id="UP000007755">
    <property type="component" value="Unassembled WGS sequence"/>
</dbReference>
<evidence type="ECO:0000256" key="1">
    <source>
        <dbReference type="SAM" id="SignalP"/>
    </source>
</evidence>
<feature type="chain" id="PRO_5003318761" evidence="1">
    <location>
        <begin position="23"/>
        <end position="526"/>
    </location>
</feature>
<proteinExistence type="predicted"/>
<protein>
    <submittedName>
        <fullName evidence="2">Uncharacterized protein</fullName>
    </submittedName>
</protein>
<dbReference type="OrthoDB" id="6057829at2759"/>
<evidence type="ECO:0000313" key="3">
    <source>
        <dbReference type="Proteomes" id="UP000007755"/>
    </source>
</evidence>
<keyword evidence="3" id="KW-1185">Reference proteome</keyword>
<accession>F4WLW6</accession>
<keyword evidence="1" id="KW-0732">Signal</keyword>
<gene>
    <name evidence="2" type="ORF">G5I_06748</name>
</gene>
<name>F4WLW6_ACREC</name>
<dbReference type="InParanoid" id="F4WLW6"/>
<dbReference type="AlphaFoldDB" id="F4WLW6"/>
<feature type="signal peptide" evidence="1">
    <location>
        <begin position="1"/>
        <end position="22"/>
    </location>
</feature>
<sequence length="526" mass="60495">MARWSTVLSGVFLALSMVLSLGKLLMLATGTGSNGELTEADQWLTEIGLAQYRSLFRKKDNLYCNRIHLREETLMSKMILALTLTRNILKTNPEQIFDGKKSPKGLESPRHRFLINELELNDHTVIDWTNFCREVIAFKIETFETYTLLYKYGLSNGRDNMVQFLQKHLYLALKFSSVEHSICRTKETNTLRKLNIKEQVKREDLSPSSVYCRVAIEEEIDSRKTSPWRPVRSREQGNANRIMEVKISDGTISRPIRARDDPTAQGLAACVSPTENSKVASVNGTSSFLWHEPGMLEEGAGSPILNVRDQTLVGTTVSHYDAELEHDLSNTPSKISIALKIEFTSFSQGNKETDISLNHLIHFVSYDARKLPSLTLLKVSNRRLKPFQCCSGSCPGYHLSRLKPLEFPLMDFFFSQDEIEKKMYLNCCQNSVLMLHIRLQYFVIAIRQYLMNVDLHSMSYTNRNVYPSNLKILYKLYKNLWHLTDICSYSSVKNQSIEISITDLKNCMEYIEECQKQNSTRFMLKH</sequence>
<reference evidence="2" key="1">
    <citation type="submission" date="2011-02" db="EMBL/GenBank/DDBJ databases">
        <title>The genome of the leaf-cutting ant Acromyrmex echinatior suggests key adaptations to social evolution and fungus farming.</title>
        <authorList>
            <person name="Nygaard S."/>
            <person name="Zhang G."/>
        </authorList>
    </citation>
    <scope>NUCLEOTIDE SEQUENCE</scope>
</reference>
<organism evidence="3">
    <name type="scientific">Acromyrmex echinatior</name>
    <name type="common">Panamanian leafcutter ant</name>
    <name type="synonym">Acromyrmex octospinosus echinatior</name>
    <dbReference type="NCBI Taxonomy" id="103372"/>
    <lineage>
        <taxon>Eukaryota</taxon>
        <taxon>Metazoa</taxon>
        <taxon>Ecdysozoa</taxon>
        <taxon>Arthropoda</taxon>
        <taxon>Hexapoda</taxon>
        <taxon>Insecta</taxon>
        <taxon>Pterygota</taxon>
        <taxon>Neoptera</taxon>
        <taxon>Endopterygota</taxon>
        <taxon>Hymenoptera</taxon>
        <taxon>Apocrita</taxon>
        <taxon>Aculeata</taxon>
        <taxon>Formicoidea</taxon>
        <taxon>Formicidae</taxon>
        <taxon>Myrmicinae</taxon>
        <taxon>Acromyrmex</taxon>
    </lineage>
</organism>
<evidence type="ECO:0000313" key="2">
    <source>
        <dbReference type="EMBL" id="EGI64848.1"/>
    </source>
</evidence>
<dbReference type="EMBL" id="GL888216">
    <property type="protein sequence ID" value="EGI64848.1"/>
    <property type="molecule type" value="Genomic_DNA"/>
</dbReference>